<dbReference type="PANTHER" id="PTHR45339:SF1">
    <property type="entry name" value="HYBRID SIGNAL TRANSDUCTION HISTIDINE KINASE J"/>
    <property type="match status" value="1"/>
</dbReference>
<dbReference type="PANTHER" id="PTHR45339">
    <property type="entry name" value="HYBRID SIGNAL TRANSDUCTION HISTIDINE KINASE J"/>
    <property type="match status" value="1"/>
</dbReference>
<feature type="modified residue" description="4-aspartylphosphate" evidence="3">
    <location>
        <position position="56"/>
    </location>
</feature>
<name>A0ABS8PN38_9BACT</name>
<evidence type="ECO:0000256" key="1">
    <source>
        <dbReference type="ARBA" id="ARBA00022553"/>
    </source>
</evidence>
<evidence type="ECO:0000259" key="4">
    <source>
        <dbReference type="PROSITE" id="PS50110"/>
    </source>
</evidence>
<feature type="domain" description="Response regulatory" evidence="4">
    <location>
        <begin position="6"/>
        <end position="123"/>
    </location>
</feature>
<dbReference type="SUPFAM" id="SSF52172">
    <property type="entry name" value="CheY-like"/>
    <property type="match status" value="1"/>
</dbReference>
<dbReference type="Proteomes" id="UP001199816">
    <property type="component" value="Unassembled WGS sequence"/>
</dbReference>
<evidence type="ECO:0000256" key="2">
    <source>
        <dbReference type="ARBA" id="ARBA00023012"/>
    </source>
</evidence>
<accession>A0ABS8PN38</accession>
<organism evidence="5 6">
    <name type="scientific">Niabella pedocola</name>
    <dbReference type="NCBI Taxonomy" id="1752077"/>
    <lineage>
        <taxon>Bacteria</taxon>
        <taxon>Pseudomonadati</taxon>
        <taxon>Bacteroidota</taxon>
        <taxon>Chitinophagia</taxon>
        <taxon>Chitinophagales</taxon>
        <taxon>Chitinophagaceae</taxon>
        <taxon>Niabella</taxon>
    </lineage>
</organism>
<dbReference type="RefSeq" id="WP_231003067.1">
    <property type="nucleotide sequence ID" value="NZ_JAJNEC010000004.1"/>
</dbReference>
<comment type="caution">
    <text evidence="5">The sequence shown here is derived from an EMBL/GenBank/DDBJ whole genome shotgun (WGS) entry which is preliminary data.</text>
</comment>
<dbReference type="Gene3D" id="3.40.50.2300">
    <property type="match status" value="1"/>
</dbReference>
<dbReference type="InterPro" id="IPR001789">
    <property type="entry name" value="Sig_transdc_resp-reg_receiver"/>
</dbReference>
<evidence type="ECO:0000256" key="3">
    <source>
        <dbReference type="PROSITE-ProRule" id="PRU00169"/>
    </source>
</evidence>
<keyword evidence="1 3" id="KW-0597">Phosphoprotein</keyword>
<dbReference type="SMART" id="SM00448">
    <property type="entry name" value="REC"/>
    <property type="match status" value="1"/>
</dbReference>
<dbReference type="InterPro" id="IPR011006">
    <property type="entry name" value="CheY-like_superfamily"/>
</dbReference>
<evidence type="ECO:0000313" key="5">
    <source>
        <dbReference type="EMBL" id="MCD2422164.1"/>
    </source>
</evidence>
<proteinExistence type="predicted"/>
<sequence>MKHAKRILIIDDDSRNIFALQLTLKSRKYNYVSCQSAADGLKVLQTDPEIGLVLIDMMMPEMDGYETIRAIRSSGIYPAVPVIAVTANAMTGDEKKCLDAGADAYVAKPIDVDKLVYLIEKWL</sequence>
<protein>
    <submittedName>
        <fullName evidence="5">Response regulator</fullName>
    </submittedName>
</protein>
<dbReference type="Pfam" id="PF00072">
    <property type="entry name" value="Response_reg"/>
    <property type="match status" value="1"/>
</dbReference>
<dbReference type="CDD" id="cd17546">
    <property type="entry name" value="REC_hyHK_CKI1_RcsC-like"/>
    <property type="match status" value="1"/>
</dbReference>
<reference evidence="5 6" key="1">
    <citation type="submission" date="2021-11" db="EMBL/GenBank/DDBJ databases">
        <title>Genomic of Niabella pedocola.</title>
        <authorList>
            <person name="Wu T."/>
        </authorList>
    </citation>
    <scope>NUCLEOTIDE SEQUENCE [LARGE SCALE GENOMIC DNA]</scope>
    <source>
        <strain evidence="5 6">JCM 31011</strain>
    </source>
</reference>
<keyword evidence="2" id="KW-0902">Two-component regulatory system</keyword>
<dbReference type="PROSITE" id="PS50110">
    <property type="entry name" value="RESPONSE_REGULATORY"/>
    <property type="match status" value="1"/>
</dbReference>
<evidence type="ECO:0000313" key="6">
    <source>
        <dbReference type="Proteomes" id="UP001199816"/>
    </source>
</evidence>
<dbReference type="EMBL" id="JAJNEC010000004">
    <property type="protein sequence ID" value="MCD2422164.1"/>
    <property type="molecule type" value="Genomic_DNA"/>
</dbReference>
<gene>
    <name evidence="5" type="ORF">LQ567_05275</name>
</gene>
<keyword evidence="6" id="KW-1185">Reference proteome</keyword>